<gene>
    <name evidence="2" type="ORF">Slati_2964900</name>
</gene>
<dbReference type="PANTHER" id="PTHR35218:SF9">
    <property type="entry name" value="ENDONUCLEASE_EXONUCLEASE_PHOSPHATASE DOMAIN-CONTAINING PROTEIN"/>
    <property type="match status" value="1"/>
</dbReference>
<dbReference type="AlphaFoldDB" id="A0AAW2VJJ0"/>
<evidence type="ECO:0008006" key="3">
    <source>
        <dbReference type="Google" id="ProtNLM"/>
    </source>
</evidence>
<accession>A0AAW2VJJ0</accession>
<dbReference type="Gene3D" id="3.60.10.10">
    <property type="entry name" value="Endonuclease/exonuclease/phosphatase"/>
    <property type="match status" value="1"/>
</dbReference>
<dbReference type="InterPro" id="IPR036691">
    <property type="entry name" value="Endo/exonu/phosph_ase_sf"/>
</dbReference>
<reference evidence="2" key="1">
    <citation type="submission" date="2020-06" db="EMBL/GenBank/DDBJ databases">
        <authorList>
            <person name="Li T."/>
            <person name="Hu X."/>
            <person name="Zhang T."/>
            <person name="Song X."/>
            <person name="Zhang H."/>
            <person name="Dai N."/>
            <person name="Sheng W."/>
            <person name="Hou X."/>
            <person name="Wei L."/>
        </authorList>
    </citation>
    <scope>NUCLEOTIDE SEQUENCE</scope>
    <source>
        <strain evidence="2">KEN1</strain>
        <tissue evidence="2">Leaf</tissue>
    </source>
</reference>
<name>A0AAW2VJJ0_9LAMI</name>
<organism evidence="2">
    <name type="scientific">Sesamum latifolium</name>
    <dbReference type="NCBI Taxonomy" id="2727402"/>
    <lineage>
        <taxon>Eukaryota</taxon>
        <taxon>Viridiplantae</taxon>
        <taxon>Streptophyta</taxon>
        <taxon>Embryophyta</taxon>
        <taxon>Tracheophyta</taxon>
        <taxon>Spermatophyta</taxon>
        <taxon>Magnoliopsida</taxon>
        <taxon>eudicotyledons</taxon>
        <taxon>Gunneridae</taxon>
        <taxon>Pentapetalae</taxon>
        <taxon>asterids</taxon>
        <taxon>lamiids</taxon>
        <taxon>Lamiales</taxon>
        <taxon>Pedaliaceae</taxon>
        <taxon>Sesamum</taxon>
    </lineage>
</organism>
<protein>
    <recommendedName>
        <fullName evidence="3">Endonuclease/exonuclease/phosphatase</fullName>
    </recommendedName>
</protein>
<dbReference type="PANTHER" id="PTHR35218">
    <property type="entry name" value="RNASE H DOMAIN-CONTAINING PROTEIN"/>
    <property type="match status" value="1"/>
</dbReference>
<comment type="caution">
    <text evidence="2">The sequence shown here is derived from an EMBL/GenBank/DDBJ whole genome shotgun (WGS) entry which is preliminary data.</text>
</comment>
<sequence>MSLSNSRDRDMAKPARGKDIFGNFELSKGSEISPLSQAARRGKERICSSEPTEKSDEEINSNVDCPRLNPERIISNPTIANLVSTQPSNMSRQAAPRPSNDIKLENLQIPSYSSRCEGKSGGLILLWRKDANLVIQLFSSGHIDTSIASKTGEVGWRFTGIYGQPNAARRGETWQLLRKLSRLSSGSWVCAGDFNEIMRQEKKSGKLMTVVPD</sequence>
<evidence type="ECO:0000313" key="2">
    <source>
        <dbReference type="EMBL" id="KAL0427901.1"/>
    </source>
</evidence>
<dbReference type="EMBL" id="JACGWN010000010">
    <property type="protein sequence ID" value="KAL0427901.1"/>
    <property type="molecule type" value="Genomic_DNA"/>
</dbReference>
<feature type="compositionally biased region" description="Basic and acidic residues" evidence="1">
    <location>
        <begin position="44"/>
        <end position="54"/>
    </location>
</feature>
<proteinExistence type="predicted"/>
<feature type="region of interest" description="Disordered" evidence="1">
    <location>
        <begin position="1"/>
        <end position="64"/>
    </location>
</feature>
<dbReference type="SUPFAM" id="SSF56219">
    <property type="entry name" value="DNase I-like"/>
    <property type="match status" value="1"/>
</dbReference>
<feature type="compositionally biased region" description="Basic and acidic residues" evidence="1">
    <location>
        <begin position="1"/>
        <end position="19"/>
    </location>
</feature>
<reference evidence="2" key="2">
    <citation type="journal article" date="2024" name="Plant">
        <title>Genomic evolution and insights into agronomic trait innovations of Sesamum species.</title>
        <authorList>
            <person name="Miao H."/>
            <person name="Wang L."/>
            <person name="Qu L."/>
            <person name="Liu H."/>
            <person name="Sun Y."/>
            <person name="Le M."/>
            <person name="Wang Q."/>
            <person name="Wei S."/>
            <person name="Zheng Y."/>
            <person name="Lin W."/>
            <person name="Duan Y."/>
            <person name="Cao H."/>
            <person name="Xiong S."/>
            <person name="Wang X."/>
            <person name="Wei L."/>
            <person name="Li C."/>
            <person name="Ma Q."/>
            <person name="Ju M."/>
            <person name="Zhao R."/>
            <person name="Li G."/>
            <person name="Mu C."/>
            <person name="Tian Q."/>
            <person name="Mei H."/>
            <person name="Zhang T."/>
            <person name="Gao T."/>
            <person name="Zhang H."/>
        </authorList>
    </citation>
    <scope>NUCLEOTIDE SEQUENCE</scope>
    <source>
        <strain evidence="2">KEN1</strain>
    </source>
</reference>
<evidence type="ECO:0000256" key="1">
    <source>
        <dbReference type="SAM" id="MobiDB-lite"/>
    </source>
</evidence>